<evidence type="ECO:0000256" key="7">
    <source>
        <dbReference type="SAM" id="Phobius"/>
    </source>
</evidence>
<evidence type="ECO:0000256" key="5">
    <source>
        <dbReference type="ARBA" id="ARBA00023136"/>
    </source>
</evidence>
<dbReference type="SUPFAM" id="SSF103473">
    <property type="entry name" value="MFS general substrate transporter"/>
    <property type="match status" value="1"/>
</dbReference>
<feature type="transmembrane region" description="Helical" evidence="7">
    <location>
        <begin position="383"/>
        <end position="404"/>
    </location>
</feature>
<evidence type="ECO:0000256" key="4">
    <source>
        <dbReference type="ARBA" id="ARBA00022989"/>
    </source>
</evidence>
<keyword evidence="5 7" id="KW-0472">Membrane</keyword>
<feature type="transmembrane region" description="Helical" evidence="7">
    <location>
        <begin position="50"/>
        <end position="71"/>
    </location>
</feature>
<evidence type="ECO:0000256" key="6">
    <source>
        <dbReference type="SAM" id="MobiDB-lite"/>
    </source>
</evidence>
<feature type="compositionally biased region" description="Basic and acidic residues" evidence="6">
    <location>
        <begin position="295"/>
        <end position="305"/>
    </location>
</feature>
<dbReference type="OrthoDB" id="10262656at2759"/>
<dbReference type="Proteomes" id="UP000214365">
    <property type="component" value="Unassembled WGS sequence"/>
</dbReference>
<feature type="region of interest" description="Disordered" evidence="6">
    <location>
        <begin position="534"/>
        <end position="557"/>
    </location>
</feature>
<feature type="transmembrane region" description="Helical" evidence="7">
    <location>
        <begin position="83"/>
        <end position="101"/>
    </location>
</feature>
<dbReference type="InterPro" id="IPR011701">
    <property type="entry name" value="MFS"/>
</dbReference>
<evidence type="ECO:0000313" key="9">
    <source>
        <dbReference type="EMBL" id="OKL59434.1"/>
    </source>
</evidence>
<feature type="transmembrane region" description="Helical" evidence="7">
    <location>
        <begin position="145"/>
        <end position="166"/>
    </location>
</feature>
<dbReference type="Gene3D" id="1.20.1250.20">
    <property type="entry name" value="MFS general substrate transporter like domains"/>
    <property type="match status" value="1"/>
</dbReference>
<proteinExistence type="predicted"/>
<dbReference type="InterPro" id="IPR020846">
    <property type="entry name" value="MFS_dom"/>
</dbReference>
<keyword evidence="10" id="KW-1185">Reference proteome</keyword>
<dbReference type="GO" id="GO:0022857">
    <property type="term" value="F:transmembrane transporter activity"/>
    <property type="evidence" value="ECO:0007669"/>
    <property type="project" value="InterPro"/>
</dbReference>
<keyword evidence="3 7" id="KW-0812">Transmembrane</keyword>
<feature type="transmembrane region" description="Helical" evidence="7">
    <location>
        <begin position="113"/>
        <end position="133"/>
    </location>
</feature>
<dbReference type="InterPro" id="IPR036259">
    <property type="entry name" value="MFS_trans_sf"/>
</dbReference>
<evidence type="ECO:0000256" key="2">
    <source>
        <dbReference type="ARBA" id="ARBA00022448"/>
    </source>
</evidence>
<dbReference type="PANTHER" id="PTHR23504">
    <property type="entry name" value="MAJOR FACILITATOR SUPERFAMILY DOMAIN-CONTAINING PROTEIN 10"/>
    <property type="match status" value="1"/>
</dbReference>
<dbReference type="PANTHER" id="PTHR23504:SF8">
    <property type="entry name" value="TRANSPORTER, PUTATIVE (AFU_ORTHOLOGUE AFUA_1G03730)-RELATED"/>
    <property type="match status" value="1"/>
</dbReference>
<sequence>MVHNGQPKLLPVKQLLILSICRFAEPVVYTSALPYLPEMMESVGVRKNEVAKWVGVSSAVVAGCQCIMAVPWGTFSDRFGRKYAILMGLTSTMFFSLMFGFSKSLTSLLIARAFLGLMNGNVGIIRTMVAELVPEKELQPRAFSIMPLVWTIGSIFGPAFGGALANPAVKHPDIFGGWKIFREYPFALPNVLSALLFIIGITTGFLFLEETLQTRRHKRDYGLVLGRLLTQSCSSSRSKPHHYARYDAAVNERTRLLATESAQDEENYATITTKQASVVTTSTATTTKTSTITNGHDDIHHNDHRNARRNSTKTGIRNFKSVFTPQSSLVLLAYGMMALHSMGFDSLFPVFLHHPEQDMIDNPDVNLPFKFTSGLGLDSQTIGILYTLIGIIGMFVQFLFFPVAARRYGVLRCFQVVAILFPVIYLVTPFIVLVPPSTRTFAVFLLLMSKLALVIFSFPCTTILLTNTASSLKILGTLNGVGVSVSAIGRATGPAIVGAAFTEGVKLGYVVIPWWILTVLAMFAATPAFLIEESDGFSPDDDDENEDEVDGDHADNE</sequence>
<evidence type="ECO:0000256" key="3">
    <source>
        <dbReference type="ARBA" id="ARBA00022692"/>
    </source>
</evidence>
<dbReference type="AlphaFoldDB" id="A0A225AM83"/>
<protein>
    <recommendedName>
        <fullName evidence="8">Major facilitator superfamily (MFS) profile domain-containing protein</fullName>
    </recommendedName>
</protein>
<dbReference type="Pfam" id="PF07690">
    <property type="entry name" value="MFS_1"/>
    <property type="match status" value="1"/>
</dbReference>
<dbReference type="GeneID" id="31005183"/>
<feature type="transmembrane region" description="Helical" evidence="7">
    <location>
        <begin position="507"/>
        <end position="531"/>
    </location>
</feature>
<comment type="caution">
    <text evidence="9">The sequence shown here is derived from an EMBL/GenBank/DDBJ whole genome shotgun (WGS) entry which is preliminary data.</text>
</comment>
<keyword evidence="4 7" id="KW-1133">Transmembrane helix</keyword>
<feature type="transmembrane region" description="Helical" evidence="7">
    <location>
        <begin position="416"/>
        <end position="435"/>
    </location>
</feature>
<dbReference type="EMBL" id="LFMY01000007">
    <property type="protein sequence ID" value="OKL59434.1"/>
    <property type="molecule type" value="Genomic_DNA"/>
</dbReference>
<dbReference type="GO" id="GO:0016020">
    <property type="term" value="C:membrane"/>
    <property type="evidence" value="ECO:0007669"/>
    <property type="project" value="UniProtKB-SubCell"/>
</dbReference>
<organism evidence="9 10">
    <name type="scientific">Talaromyces atroroseus</name>
    <dbReference type="NCBI Taxonomy" id="1441469"/>
    <lineage>
        <taxon>Eukaryota</taxon>
        <taxon>Fungi</taxon>
        <taxon>Dikarya</taxon>
        <taxon>Ascomycota</taxon>
        <taxon>Pezizomycotina</taxon>
        <taxon>Eurotiomycetes</taxon>
        <taxon>Eurotiomycetidae</taxon>
        <taxon>Eurotiales</taxon>
        <taxon>Trichocomaceae</taxon>
        <taxon>Talaromyces</taxon>
        <taxon>Talaromyces sect. Trachyspermi</taxon>
    </lineage>
</organism>
<reference evidence="9 10" key="1">
    <citation type="submission" date="2015-06" db="EMBL/GenBank/DDBJ databases">
        <title>Talaromyces atroroseus IBT 11181 draft genome.</title>
        <authorList>
            <person name="Rasmussen K.B."/>
            <person name="Rasmussen S."/>
            <person name="Petersen B."/>
            <person name="Sicheritz-Ponten T."/>
            <person name="Mortensen U.H."/>
            <person name="Thrane U."/>
        </authorList>
    </citation>
    <scope>NUCLEOTIDE SEQUENCE [LARGE SCALE GENOMIC DNA]</scope>
    <source>
        <strain evidence="9 10">IBT 11181</strain>
    </source>
</reference>
<evidence type="ECO:0000313" key="10">
    <source>
        <dbReference type="Proteomes" id="UP000214365"/>
    </source>
</evidence>
<comment type="subcellular location">
    <subcellularLocation>
        <location evidence="1">Membrane</location>
        <topology evidence="1">Multi-pass membrane protein</topology>
    </subcellularLocation>
</comment>
<gene>
    <name evidence="9" type="ORF">UA08_05427</name>
</gene>
<feature type="transmembrane region" description="Helical" evidence="7">
    <location>
        <begin position="329"/>
        <end position="352"/>
    </location>
</feature>
<accession>A0A225AM83</accession>
<keyword evidence="2" id="KW-0813">Transport</keyword>
<evidence type="ECO:0000256" key="1">
    <source>
        <dbReference type="ARBA" id="ARBA00004141"/>
    </source>
</evidence>
<name>A0A225AM83_TALAT</name>
<evidence type="ECO:0000259" key="8">
    <source>
        <dbReference type="PROSITE" id="PS50850"/>
    </source>
</evidence>
<dbReference type="RefSeq" id="XP_020119555.1">
    <property type="nucleotide sequence ID" value="XM_020267748.1"/>
</dbReference>
<feature type="domain" description="Major facilitator superfamily (MFS) profile" evidence="8">
    <location>
        <begin position="14"/>
        <end position="536"/>
    </location>
</feature>
<feature type="region of interest" description="Disordered" evidence="6">
    <location>
        <begin position="289"/>
        <end position="309"/>
    </location>
</feature>
<feature type="transmembrane region" description="Helical" evidence="7">
    <location>
        <begin position="441"/>
        <end position="465"/>
    </location>
</feature>
<dbReference type="PROSITE" id="PS50850">
    <property type="entry name" value="MFS"/>
    <property type="match status" value="1"/>
</dbReference>
<feature type="transmembrane region" description="Helical" evidence="7">
    <location>
        <begin position="186"/>
        <end position="208"/>
    </location>
</feature>
<feature type="compositionally biased region" description="Acidic residues" evidence="6">
    <location>
        <begin position="534"/>
        <end position="550"/>
    </location>
</feature>